<evidence type="ECO:0000259" key="1">
    <source>
        <dbReference type="Pfam" id="PF09359"/>
    </source>
</evidence>
<sequence length="267" mass="30267">MTTTAVREPLWYPSAIGLDELLRVAALQTRVDRKYVVPLSEVEALLAEAATGARVLEIDGARSFAYESLYFDTPDLASYRMTAYRRRRRFKIRTRAYLDSAECWLEVKTAGQRGSTVKNRCPYAWDDRVTLHPGRPFVRGALTDGAVPVDPDSLFVPTLITRYRRSTLYLPDSGSRVTVDTHLTWEDANRRLLLPGVAIIETKTGSSASWADRLLWRRGHRPARISKYATGLAALRPDLPAPRWRQTLRRHFVPAGRTVATHSTSWL</sequence>
<keyword evidence="3" id="KW-1185">Reference proteome</keyword>
<protein>
    <submittedName>
        <fullName evidence="2">VTC domain-containing protein</fullName>
    </submittedName>
</protein>
<feature type="domain" description="VTC" evidence="1">
    <location>
        <begin position="30"/>
        <end position="123"/>
    </location>
</feature>
<proteinExistence type="predicted"/>
<evidence type="ECO:0000313" key="3">
    <source>
        <dbReference type="Proteomes" id="UP001500655"/>
    </source>
</evidence>
<dbReference type="RefSeq" id="WP_344087402.1">
    <property type="nucleotide sequence ID" value="NZ_BAAALS010000036.1"/>
</dbReference>
<accession>A0ABN2L413</accession>
<dbReference type="CDD" id="cd07750">
    <property type="entry name" value="PolyPPase_VTC_like"/>
    <property type="match status" value="1"/>
</dbReference>
<name>A0ABN2L413_9ACTN</name>
<organism evidence="2 3">
    <name type="scientific">Luedemannella helvata</name>
    <dbReference type="NCBI Taxonomy" id="349315"/>
    <lineage>
        <taxon>Bacteria</taxon>
        <taxon>Bacillati</taxon>
        <taxon>Actinomycetota</taxon>
        <taxon>Actinomycetes</taxon>
        <taxon>Micromonosporales</taxon>
        <taxon>Micromonosporaceae</taxon>
        <taxon>Luedemannella</taxon>
    </lineage>
</organism>
<dbReference type="Pfam" id="PF09359">
    <property type="entry name" value="VTC"/>
    <property type="match status" value="2"/>
</dbReference>
<comment type="caution">
    <text evidence="2">The sequence shown here is derived from an EMBL/GenBank/DDBJ whole genome shotgun (WGS) entry which is preliminary data.</text>
</comment>
<feature type="domain" description="VTC" evidence="1">
    <location>
        <begin position="156"/>
        <end position="235"/>
    </location>
</feature>
<dbReference type="Proteomes" id="UP001500655">
    <property type="component" value="Unassembled WGS sequence"/>
</dbReference>
<gene>
    <name evidence="2" type="ORF">GCM10009681_51580</name>
</gene>
<dbReference type="Gene3D" id="3.20.100.30">
    <property type="entry name" value="VTC, catalytic tunnel domain"/>
    <property type="match status" value="1"/>
</dbReference>
<dbReference type="InterPro" id="IPR042267">
    <property type="entry name" value="VTC_sf"/>
</dbReference>
<evidence type="ECO:0000313" key="2">
    <source>
        <dbReference type="EMBL" id="GAA1773779.1"/>
    </source>
</evidence>
<dbReference type="InterPro" id="IPR018966">
    <property type="entry name" value="VTC_domain"/>
</dbReference>
<dbReference type="EMBL" id="BAAALS010000036">
    <property type="protein sequence ID" value="GAA1773779.1"/>
    <property type="molecule type" value="Genomic_DNA"/>
</dbReference>
<reference evidence="2 3" key="1">
    <citation type="journal article" date="2019" name="Int. J. Syst. Evol. Microbiol.">
        <title>The Global Catalogue of Microorganisms (GCM) 10K type strain sequencing project: providing services to taxonomists for standard genome sequencing and annotation.</title>
        <authorList>
            <consortium name="The Broad Institute Genomics Platform"/>
            <consortium name="The Broad Institute Genome Sequencing Center for Infectious Disease"/>
            <person name="Wu L."/>
            <person name="Ma J."/>
        </authorList>
    </citation>
    <scope>NUCLEOTIDE SEQUENCE [LARGE SCALE GENOMIC DNA]</scope>
    <source>
        <strain evidence="2 3">JCM 13249</strain>
    </source>
</reference>